<dbReference type="Proteomes" id="UP000708208">
    <property type="component" value="Unassembled WGS sequence"/>
</dbReference>
<dbReference type="GO" id="GO:0005783">
    <property type="term" value="C:endoplasmic reticulum"/>
    <property type="evidence" value="ECO:0007669"/>
    <property type="project" value="UniProtKB-SubCell"/>
</dbReference>
<feature type="signal peptide" evidence="8">
    <location>
        <begin position="1"/>
        <end position="20"/>
    </location>
</feature>
<evidence type="ECO:0000256" key="8">
    <source>
        <dbReference type="SAM" id="SignalP"/>
    </source>
</evidence>
<reference evidence="9" key="1">
    <citation type="submission" date="2021-06" db="EMBL/GenBank/DDBJ databases">
        <authorList>
            <person name="Hodson N. C."/>
            <person name="Mongue J. A."/>
            <person name="Jaron S. K."/>
        </authorList>
    </citation>
    <scope>NUCLEOTIDE SEQUENCE</scope>
</reference>
<dbReference type="InterPro" id="IPR019330">
    <property type="entry name" value="MESD"/>
</dbReference>
<evidence type="ECO:0000313" key="9">
    <source>
        <dbReference type="EMBL" id="CAG7785499.1"/>
    </source>
</evidence>
<evidence type="ECO:0008006" key="11">
    <source>
        <dbReference type="Google" id="ProtNLM"/>
    </source>
</evidence>
<dbReference type="EMBL" id="CAJVCH010297736">
    <property type="protein sequence ID" value="CAG7785499.1"/>
    <property type="molecule type" value="Genomic_DNA"/>
</dbReference>
<keyword evidence="4 8" id="KW-0732">Signal</keyword>
<evidence type="ECO:0000256" key="2">
    <source>
        <dbReference type="ARBA" id="ARBA00011068"/>
    </source>
</evidence>
<dbReference type="PANTHER" id="PTHR17600:SF2">
    <property type="entry name" value="LRP CHAPERONE MESD"/>
    <property type="match status" value="1"/>
</dbReference>
<keyword evidence="5" id="KW-0256">Endoplasmic reticulum</keyword>
<dbReference type="PANTHER" id="PTHR17600">
    <property type="entry name" value="MESODERM DEVELOPMENT CANDIDATE 2"/>
    <property type="match status" value="1"/>
</dbReference>
<dbReference type="AlphaFoldDB" id="A0A8J2KIC3"/>
<feature type="chain" id="PRO_5035182419" description="LDLR chaperone boca" evidence="8">
    <location>
        <begin position="21"/>
        <end position="193"/>
    </location>
</feature>
<comment type="similarity">
    <text evidence="2">Belongs to the MESD family.</text>
</comment>
<keyword evidence="6" id="KW-0143">Chaperone</keyword>
<evidence type="ECO:0000256" key="1">
    <source>
        <dbReference type="ARBA" id="ARBA00004240"/>
    </source>
</evidence>
<evidence type="ECO:0000256" key="3">
    <source>
        <dbReference type="ARBA" id="ARBA00022687"/>
    </source>
</evidence>
<feature type="compositionally biased region" description="Acidic residues" evidence="7">
    <location>
        <begin position="50"/>
        <end position="59"/>
    </location>
</feature>
<evidence type="ECO:0000256" key="7">
    <source>
        <dbReference type="SAM" id="MobiDB-lite"/>
    </source>
</evidence>
<organism evidence="9 10">
    <name type="scientific">Allacma fusca</name>
    <dbReference type="NCBI Taxonomy" id="39272"/>
    <lineage>
        <taxon>Eukaryota</taxon>
        <taxon>Metazoa</taxon>
        <taxon>Ecdysozoa</taxon>
        <taxon>Arthropoda</taxon>
        <taxon>Hexapoda</taxon>
        <taxon>Collembola</taxon>
        <taxon>Symphypleona</taxon>
        <taxon>Sminthuridae</taxon>
        <taxon>Allacma</taxon>
    </lineage>
</organism>
<dbReference type="GO" id="GO:0006457">
    <property type="term" value="P:protein folding"/>
    <property type="evidence" value="ECO:0007669"/>
    <property type="project" value="InterPro"/>
</dbReference>
<feature type="region of interest" description="Disordered" evidence="7">
    <location>
        <begin position="50"/>
        <end position="79"/>
    </location>
</feature>
<comment type="subcellular location">
    <subcellularLocation>
        <location evidence="1">Endoplasmic reticulum</location>
    </subcellularLocation>
</comment>
<accession>A0A8J2KIC3</accession>
<evidence type="ECO:0000256" key="4">
    <source>
        <dbReference type="ARBA" id="ARBA00022729"/>
    </source>
</evidence>
<proteinExistence type="inferred from homology"/>
<evidence type="ECO:0000256" key="5">
    <source>
        <dbReference type="ARBA" id="ARBA00022824"/>
    </source>
</evidence>
<keyword evidence="10" id="KW-1185">Reference proteome</keyword>
<gene>
    <name evidence="9" type="ORF">AFUS01_LOCUS24117</name>
</gene>
<sequence length="193" mass="22136">MKSLIVCLIVVTLSVTLVVSKKYEKDKKPAWAKKDIRDFDDADLERLFDQWEEDEEPLPADELPEHLRPPSETKSFPFDKVGSLSPDEIMKMTKKGKSVMMFINVDGAPTRDQTDTLTSLWQSALRNNHIQAERYVIEDNRAIFMFNDGSQAWDAKEFLLEQEGLLSITLEGQTHNGRKVKGPVPEKDQKKEL</sequence>
<dbReference type="Pfam" id="PF10185">
    <property type="entry name" value="Mesd"/>
    <property type="match status" value="1"/>
</dbReference>
<evidence type="ECO:0000313" key="10">
    <source>
        <dbReference type="Proteomes" id="UP000708208"/>
    </source>
</evidence>
<comment type="caution">
    <text evidence="9">The sequence shown here is derived from an EMBL/GenBank/DDBJ whole genome shotgun (WGS) entry which is preliminary data.</text>
</comment>
<keyword evidence="3" id="KW-0879">Wnt signaling pathway</keyword>
<evidence type="ECO:0000256" key="6">
    <source>
        <dbReference type="ARBA" id="ARBA00023186"/>
    </source>
</evidence>
<dbReference type="OrthoDB" id="75833at2759"/>
<name>A0A8J2KIC3_9HEXA</name>
<dbReference type="GO" id="GO:0016055">
    <property type="term" value="P:Wnt signaling pathway"/>
    <property type="evidence" value="ECO:0007669"/>
    <property type="project" value="UniProtKB-KW"/>
</dbReference>
<protein>
    <recommendedName>
        <fullName evidence="11">LDLR chaperone boca</fullName>
    </recommendedName>
</protein>